<keyword evidence="3" id="KW-1185">Reference proteome</keyword>
<feature type="compositionally biased region" description="Gly residues" evidence="1">
    <location>
        <begin position="292"/>
        <end position="302"/>
    </location>
</feature>
<organism evidence="2 3">
    <name type="scientific">Pseudolycoriella hygida</name>
    <dbReference type="NCBI Taxonomy" id="35572"/>
    <lineage>
        <taxon>Eukaryota</taxon>
        <taxon>Metazoa</taxon>
        <taxon>Ecdysozoa</taxon>
        <taxon>Arthropoda</taxon>
        <taxon>Hexapoda</taxon>
        <taxon>Insecta</taxon>
        <taxon>Pterygota</taxon>
        <taxon>Neoptera</taxon>
        <taxon>Endopterygota</taxon>
        <taxon>Diptera</taxon>
        <taxon>Nematocera</taxon>
        <taxon>Sciaroidea</taxon>
        <taxon>Sciaridae</taxon>
        <taxon>Pseudolycoriella</taxon>
    </lineage>
</organism>
<gene>
    <name evidence="2" type="ORF">Bhyg_14032</name>
</gene>
<name>A0A9Q0MPH4_9DIPT</name>
<protein>
    <submittedName>
        <fullName evidence="2">Uncharacterized protein</fullName>
    </submittedName>
</protein>
<comment type="caution">
    <text evidence="2">The sequence shown here is derived from an EMBL/GenBank/DDBJ whole genome shotgun (WGS) entry which is preliminary data.</text>
</comment>
<dbReference type="EMBL" id="WJQU01000004">
    <property type="protein sequence ID" value="KAJ6635446.1"/>
    <property type="molecule type" value="Genomic_DNA"/>
</dbReference>
<feature type="region of interest" description="Disordered" evidence="1">
    <location>
        <begin position="287"/>
        <end position="311"/>
    </location>
</feature>
<reference evidence="2" key="1">
    <citation type="submission" date="2022-07" db="EMBL/GenBank/DDBJ databases">
        <authorList>
            <person name="Trinca V."/>
            <person name="Uliana J.V.C."/>
            <person name="Torres T.T."/>
            <person name="Ward R.J."/>
            <person name="Monesi N."/>
        </authorList>
    </citation>
    <scope>NUCLEOTIDE SEQUENCE</scope>
    <source>
        <strain evidence="2">HSMRA1968</strain>
        <tissue evidence="2">Whole embryos</tissue>
    </source>
</reference>
<feature type="region of interest" description="Disordered" evidence="1">
    <location>
        <begin position="145"/>
        <end position="165"/>
    </location>
</feature>
<evidence type="ECO:0000256" key="1">
    <source>
        <dbReference type="SAM" id="MobiDB-lite"/>
    </source>
</evidence>
<proteinExistence type="predicted"/>
<dbReference type="AlphaFoldDB" id="A0A9Q0MPH4"/>
<evidence type="ECO:0000313" key="2">
    <source>
        <dbReference type="EMBL" id="KAJ6635446.1"/>
    </source>
</evidence>
<dbReference type="Proteomes" id="UP001151699">
    <property type="component" value="Chromosome C"/>
</dbReference>
<accession>A0A9Q0MPH4</accession>
<evidence type="ECO:0000313" key="3">
    <source>
        <dbReference type="Proteomes" id="UP001151699"/>
    </source>
</evidence>
<sequence length="610" mass="65345">MASWILFNNMVVVTPGGSFTENQILKTFGSLRGLFAIEQINVLVMRISIELEGFAISLRSERTPQKKQLKMGKHLVDVGIEGDGQINVDNHDSVKIRSVGEVDTKIVNDGNLNDVANADLAVAKLDGAAGANVGHGLDTEVTKKLSTEGEGNGSVGTGTDDKLNSGVDINVEKELRGSVGGQDGVETAGEMQNTHGFIIVSVDQLKKWGKYFELRINNHQQTDVGNATDGKLNGDNHELISSDTDVRKSLSTGVDGQISAGSPGDGQLNGENNEAFGANIEATKSVTTGSDGRVGVGNGSDGTGTDDKLNSGVDINVEKELRGSVGGQDGVETAGEKQNAHGFIIVSVDQLKKWGKYFELGINNHQQTDVGTGTDGKLDGDNHELIGSGTEVRKSLSTGVDGQSAVSPGDGQLNGANNEAFGANIEATKGVTTGSDGKVGNTSENPPNALLKNDNIIKNLIKNSKSSKITKTFFRKFFERKFFSLHDIIFQRQKFVFLAIIPPMNNITRKATINVKDEPIEKQNLLRTAFIELTAIEVNQSDSPKATLTTIKTNALGNFVGAAKPTKVLTEITEIYWSDVSNSTEKFVNFYLILGCTFKFDLTVIMKNYI</sequence>